<evidence type="ECO:0000256" key="1">
    <source>
        <dbReference type="ARBA" id="ARBA00010199"/>
    </source>
</evidence>
<feature type="transmembrane region" description="Helical" evidence="2">
    <location>
        <begin position="114"/>
        <end position="133"/>
    </location>
</feature>
<organism evidence="3 4">
    <name type="scientific">Rubus argutus</name>
    <name type="common">Southern blackberry</name>
    <dbReference type="NCBI Taxonomy" id="59490"/>
    <lineage>
        <taxon>Eukaryota</taxon>
        <taxon>Viridiplantae</taxon>
        <taxon>Streptophyta</taxon>
        <taxon>Embryophyta</taxon>
        <taxon>Tracheophyta</taxon>
        <taxon>Spermatophyta</taxon>
        <taxon>Magnoliopsida</taxon>
        <taxon>eudicotyledons</taxon>
        <taxon>Gunneridae</taxon>
        <taxon>Pentapetalae</taxon>
        <taxon>rosids</taxon>
        <taxon>fabids</taxon>
        <taxon>Rosales</taxon>
        <taxon>Rosaceae</taxon>
        <taxon>Rosoideae</taxon>
        <taxon>Rosoideae incertae sedis</taxon>
        <taxon>Rubus</taxon>
    </lineage>
</organism>
<keyword evidence="4" id="KW-1185">Reference proteome</keyword>
<gene>
    <name evidence="3" type="ORF">M0R45_002208</name>
</gene>
<keyword evidence="2" id="KW-0812">Transmembrane</keyword>
<dbReference type="Proteomes" id="UP001457282">
    <property type="component" value="Unassembled WGS sequence"/>
</dbReference>
<name>A0AAW1VNI4_RUBAR</name>
<dbReference type="GO" id="GO:0015297">
    <property type="term" value="F:antiporter activity"/>
    <property type="evidence" value="ECO:0007669"/>
    <property type="project" value="InterPro"/>
</dbReference>
<proteinExistence type="inferred from homology"/>
<dbReference type="GO" id="GO:0016020">
    <property type="term" value="C:membrane"/>
    <property type="evidence" value="ECO:0007669"/>
    <property type="project" value="InterPro"/>
</dbReference>
<evidence type="ECO:0000313" key="4">
    <source>
        <dbReference type="Proteomes" id="UP001457282"/>
    </source>
</evidence>
<sequence length="275" mass="30394">MDIDAYVGHLYVLCAKKFEHTWQGFSLESFRYVLTGLKLALPSAAMVCLEYWAFEILVLMEGLMPYSEQTTSLIAMCVNTETIAYMMTYGLSAAVSIRVSNELGAGNPDGSRKAMAVTLKLSVLLSLILAFDHNIWAGLFSDSPAIIHEFASMTLLLIISLTVYRFCISVQGVARGCGWQHLAVYVNLGTFHLIGMTVAGLLGFKMKLYAKGLWIVLICVKGEQFHNVVDYVTTEIRKIGEHDAGLFAIFSGLGNPQVAQYLWSFLFPNVITHPA</sequence>
<keyword evidence="2" id="KW-1133">Transmembrane helix</keyword>
<dbReference type="AlphaFoldDB" id="A0AAW1VNI4"/>
<comment type="caution">
    <text evidence="3">The sequence shown here is derived from an EMBL/GenBank/DDBJ whole genome shotgun (WGS) entry which is preliminary data.</text>
</comment>
<dbReference type="InterPro" id="IPR002528">
    <property type="entry name" value="MATE_fam"/>
</dbReference>
<reference evidence="3 4" key="1">
    <citation type="journal article" date="2023" name="G3 (Bethesda)">
        <title>A chromosome-length genome assembly and annotation of blackberry (Rubus argutus, cv. 'Hillquist').</title>
        <authorList>
            <person name="Bruna T."/>
            <person name="Aryal R."/>
            <person name="Dudchenko O."/>
            <person name="Sargent D.J."/>
            <person name="Mead D."/>
            <person name="Buti M."/>
            <person name="Cavallini A."/>
            <person name="Hytonen T."/>
            <person name="Andres J."/>
            <person name="Pham M."/>
            <person name="Weisz D."/>
            <person name="Mascagni F."/>
            <person name="Usai G."/>
            <person name="Natali L."/>
            <person name="Bassil N."/>
            <person name="Fernandez G.E."/>
            <person name="Lomsadze A."/>
            <person name="Armour M."/>
            <person name="Olukolu B."/>
            <person name="Poorten T."/>
            <person name="Britton C."/>
            <person name="Davik J."/>
            <person name="Ashrafi H."/>
            <person name="Aiden E.L."/>
            <person name="Borodovsky M."/>
            <person name="Worthington M."/>
        </authorList>
    </citation>
    <scope>NUCLEOTIDE SEQUENCE [LARGE SCALE GENOMIC DNA]</scope>
    <source>
        <strain evidence="3">PI 553951</strain>
    </source>
</reference>
<dbReference type="EMBL" id="JBEDUW010000032">
    <property type="protein sequence ID" value="KAK9907206.1"/>
    <property type="molecule type" value="Genomic_DNA"/>
</dbReference>
<dbReference type="Pfam" id="PF01554">
    <property type="entry name" value="MatE"/>
    <property type="match status" value="1"/>
</dbReference>
<dbReference type="PANTHER" id="PTHR11206">
    <property type="entry name" value="MULTIDRUG RESISTANCE PROTEIN"/>
    <property type="match status" value="1"/>
</dbReference>
<protein>
    <submittedName>
        <fullName evidence="3">Uncharacterized protein</fullName>
    </submittedName>
</protein>
<comment type="similarity">
    <text evidence="1">Belongs to the multi antimicrobial extrusion (MATE) (TC 2.A.66.1) family.</text>
</comment>
<evidence type="ECO:0000313" key="3">
    <source>
        <dbReference type="EMBL" id="KAK9907206.1"/>
    </source>
</evidence>
<keyword evidence="2" id="KW-0472">Membrane</keyword>
<accession>A0AAW1VNI4</accession>
<feature type="transmembrane region" description="Helical" evidence="2">
    <location>
        <begin position="184"/>
        <end position="204"/>
    </location>
</feature>
<evidence type="ECO:0000256" key="2">
    <source>
        <dbReference type="SAM" id="Phobius"/>
    </source>
</evidence>
<dbReference type="GO" id="GO:0042910">
    <property type="term" value="F:xenobiotic transmembrane transporter activity"/>
    <property type="evidence" value="ECO:0007669"/>
    <property type="project" value="InterPro"/>
</dbReference>
<feature type="transmembrane region" description="Helical" evidence="2">
    <location>
        <begin position="145"/>
        <end position="164"/>
    </location>
</feature>